<organism evidence="15 16">
    <name type="scientific">Kocuria rosea</name>
    <name type="common">Deinococcus erythromyxa</name>
    <name type="synonym">Micrococcus rubens</name>
    <dbReference type="NCBI Taxonomy" id="1275"/>
    <lineage>
        <taxon>Bacteria</taxon>
        <taxon>Bacillati</taxon>
        <taxon>Actinomycetota</taxon>
        <taxon>Actinomycetes</taxon>
        <taxon>Micrococcales</taxon>
        <taxon>Micrococcaceae</taxon>
        <taxon>Kocuria</taxon>
    </lineage>
</organism>
<feature type="domain" description="CBS" evidence="13">
    <location>
        <begin position="226"/>
        <end position="284"/>
    </location>
</feature>
<dbReference type="InterPro" id="IPR051676">
    <property type="entry name" value="UPF0053_domain"/>
</dbReference>
<feature type="transmembrane region" description="Helical" evidence="12">
    <location>
        <begin position="103"/>
        <end position="128"/>
    </location>
</feature>
<evidence type="ECO:0000256" key="10">
    <source>
        <dbReference type="PROSITE-ProRule" id="PRU01193"/>
    </source>
</evidence>
<dbReference type="InterPro" id="IPR036318">
    <property type="entry name" value="FAD-bd_PCMH-like_sf"/>
</dbReference>
<evidence type="ECO:0000313" key="16">
    <source>
        <dbReference type="Proteomes" id="UP000295163"/>
    </source>
</evidence>
<feature type="domain" description="CNNM transmembrane" evidence="14">
    <location>
        <begin position="4"/>
        <end position="207"/>
    </location>
</feature>
<protein>
    <submittedName>
        <fullName evidence="15">HlyC/CorC family transporter</fullName>
    </submittedName>
</protein>
<reference evidence="15 16" key="1">
    <citation type="submission" date="2019-03" db="EMBL/GenBank/DDBJ databases">
        <title>Genome Sequencing and Assembly of Various Microbes Isolated from Partially Reclaimed Soil and Acid Mine Drainage (AMD) Site.</title>
        <authorList>
            <person name="Steinbock B."/>
            <person name="Bechtold R."/>
            <person name="Sevigny J.L."/>
            <person name="Thomas D."/>
            <person name="Cuthill L.R."/>
            <person name="Aveiro Johannsen E.J."/>
            <person name="Thomas K."/>
            <person name="Ghosh A."/>
        </authorList>
    </citation>
    <scope>NUCLEOTIDE SEQUENCE [LARGE SCALE GENOMIC DNA]</scope>
    <source>
        <strain evidence="15 16">S-A3</strain>
    </source>
</reference>
<proteinExistence type="inferred from homology"/>
<dbReference type="Gene3D" id="3.30.465.10">
    <property type="match status" value="1"/>
</dbReference>
<dbReference type="Pfam" id="PF01595">
    <property type="entry name" value="CNNM"/>
    <property type="match status" value="1"/>
</dbReference>
<feature type="domain" description="CBS" evidence="13">
    <location>
        <begin position="287"/>
        <end position="344"/>
    </location>
</feature>
<dbReference type="Pfam" id="PF03471">
    <property type="entry name" value="CorC_HlyC"/>
    <property type="match status" value="1"/>
</dbReference>
<name>A0A4R5YH32_KOCRO</name>
<dbReference type="Proteomes" id="UP000295163">
    <property type="component" value="Unassembled WGS sequence"/>
</dbReference>
<evidence type="ECO:0000256" key="2">
    <source>
        <dbReference type="ARBA" id="ARBA00006337"/>
    </source>
</evidence>
<keyword evidence="7 9" id="KW-0129">CBS domain</keyword>
<dbReference type="SUPFAM" id="SSF54631">
    <property type="entry name" value="CBS-domain pair"/>
    <property type="match status" value="1"/>
</dbReference>
<feature type="transmembrane region" description="Helical" evidence="12">
    <location>
        <begin position="63"/>
        <end position="83"/>
    </location>
</feature>
<keyword evidence="6 10" id="KW-1133">Transmembrane helix</keyword>
<keyword evidence="3" id="KW-1003">Cell membrane</keyword>
<keyword evidence="5" id="KW-0677">Repeat</keyword>
<evidence type="ECO:0000256" key="8">
    <source>
        <dbReference type="ARBA" id="ARBA00023136"/>
    </source>
</evidence>
<evidence type="ECO:0000259" key="14">
    <source>
        <dbReference type="PROSITE" id="PS51846"/>
    </source>
</evidence>
<dbReference type="InterPro" id="IPR044751">
    <property type="entry name" value="Ion_transp-like_CBS"/>
</dbReference>
<dbReference type="CDD" id="cd04590">
    <property type="entry name" value="CBS_pair_CorC_HlyC_assoc"/>
    <property type="match status" value="1"/>
</dbReference>
<dbReference type="InterPro" id="IPR046342">
    <property type="entry name" value="CBS_dom_sf"/>
</dbReference>
<feature type="region of interest" description="Disordered" evidence="11">
    <location>
        <begin position="450"/>
        <end position="482"/>
    </location>
</feature>
<accession>A0A4R5YH32</accession>
<dbReference type="AlphaFoldDB" id="A0A4R5YH32"/>
<sequence>MIGAVLTLLLGIVVILAIIAANGYFVAQEFAYMSVDRVKLGARAEAGDKAAQRALKVTRRTSFMLSGAQLGITVTGLLIGYVAEPMVGESVGVLLGAAGVPAALSISVGTVGALVVAAVVQMIFGELYPKNLAIANAEPMARGLARSTTIYLGLFGWLITVFDHAANALLRLFRIEPVHDVDTTATVEDLERIVADSRESGDLPEELSVLIDRIIDFPDQDVEHAMIPRSQVGTVSPETTVGELRVLMAAEHTRYPVISATEEPLGVVQLADLLRGGVPEDAAVSTMMAPPLVLPTLMSLPDALAQLTESRNELACVIDEYGGFAGILTVEDLAEELVGELTDEHDDEPPATITPEHGDTWRMSGDIHVDEVERAVGHELPEGDYETISGLLIAQRGELPVSGEVVRVELLDDPRDLVLDRPVHRVLDVEVLELSRHVPSELLVRLVETTAEGADPAGSTTEDTDPPGSTAVRTETESEGDR</sequence>
<evidence type="ECO:0000256" key="7">
    <source>
        <dbReference type="ARBA" id="ARBA00023122"/>
    </source>
</evidence>
<evidence type="ECO:0000256" key="4">
    <source>
        <dbReference type="ARBA" id="ARBA00022692"/>
    </source>
</evidence>
<dbReference type="RefSeq" id="WP_133409450.1">
    <property type="nucleotide sequence ID" value="NZ_SMZT01000002.1"/>
</dbReference>
<evidence type="ECO:0000256" key="1">
    <source>
        <dbReference type="ARBA" id="ARBA00004651"/>
    </source>
</evidence>
<dbReference type="Pfam" id="PF00571">
    <property type="entry name" value="CBS"/>
    <property type="match status" value="2"/>
</dbReference>
<dbReference type="InterPro" id="IPR002550">
    <property type="entry name" value="CNNM"/>
</dbReference>
<dbReference type="PROSITE" id="PS51371">
    <property type="entry name" value="CBS"/>
    <property type="match status" value="2"/>
</dbReference>
<evidence type="ECO:0000256" key="3">
    <source>
        <dbReference type="ARBA" id="ARBA00022475"/>
    </source>
</evidence>
<feature type="transmembrane region" description="Helical" evidence="12">
    <location>
        <begin position="6"/>
        <end position="27"/>
    </location>
</feature>
<comment type="subcellular location">
    <subcellularLocation>
        <location evidence="1">Cell membrane</location>
        <topology evidence="1">Multi-pass membrane protein</topology>
    </subcellularLocation>
</comment>
<dbReference type="SMART" id="SM00116">
    <property type="entry name" value="CBS"/>
    <property type="match status" value="2"/>
</dbReference>
<evidence type="ECO:0000259" key="13">
    <source>
        <dbReference type="PROSITE" id="PS51371"/>
    </source>
</evidence>
<dbReference type="PANTHER" id="PTHR43099">
    <property type="entry name" value="UPF0053 PROTEIN YRKA"/>
    <property type="match status" value="1"/>
</dbReference>
<evidence type="ECO:0000256" key="5">
    <source>
        <dbReference type="ARBA" id="ARBA00022737"/>
    </source>
</evidence>
<feature type="transmembrane region" description="Helical" evidence="12">
    <location>
        <begin position="149"/>
        <end position="170"/>
    </location>
</feature>
<dbReference type="InterPro" id="IPR000644">
    <property type="entry name" value="CBS_dom"/>
</dbReference>
<dbReference type="SMART" id="SM01091">
    <property type="entry name" value="CorC_HlyC"/>
    <property type="match status" value="1"/>
</dbReference>
<dbReference type="Gene3D" id="3.10.580.10">
    <property type="entry name" value="CBS-domain"/>
    <property type="match status" value="1"/>
</dbReference>
<evidence type="ECO:0000313" key="15">
    <source>
        <dbReference type="EMBL" id="TDL44343.1"/>
    </source>
</evidence>
<dbReference type="InterPro" id="IPR005170">
    <property type="entry name" value="Transptr-assoc_dom"/>
</dbReference>
<keyword evidence="8 10" id="KW-0472">Membrane</keyword>
<comment type="similarity">
    <text evidence="2">Belongs to the UPF0053 family.</text>
</comment>
<keyword evidence="4 10" id="KW-0812">Transmembrane</keyword>
<evidence type="ECO:0000256" key="11">
    <source>
        <dbReference type="SAM" id="MobiDB-lite"/>
    </source>
</evidence>
<evidence type="ECO:0000256" key="12">
    <source>
        <dbReference type="SAM" id="Phobius"/>
    </source>
</evidence>
<dbReference type="GeneID" id="64346644"/>
<dbReference type="InterPro" id="IPR016169">
    <property type="entry name" value="FAD-bd_PCMH_sub2"/>
</dbReference>
<dbReference type="EMBL" id="SMZT01000002">
    <property type="protein sequence ID" value="TDL44343.1"/>
    <property type="molecule type" value="Genomic_DNA"/>
</dbReference>
<dbReference type="PANTHER" id="PTHR43099:SF6">
    <property type="entry name" value="UPF0053 PROTEIN RV1842C"/>
    <property type="match status" value="1"/>
</dbReference>
<evidence type="ECO:0000256" key="6">
    <source>
        <dbReference type="ARBA" id="ARBA00022989"/>
    </source>
</evidence>
<dbReference type="GO" id="GO:0050660">
    <property type="term" value="F:flavin adenine dinucleotide binding"/>
    <property type="evidence" value="ECO:0007669"/>
    <property type="project" value="InterPro"/>
</dbReference>
<dbReference type="GO" id="GO:0005886">
    <property type="term" value="C:plasma membrane"/>
    <property type="evidence" value="ECO:0007669"/>
    <property type="project" value="UniProtKB-SubCell"/>
</dbReference>
<dbReference type="SUPFAM" id="SSF56176">
    <property type="entry name" value="FAD-binding/transporter-associated domain-like"/>
    <property type="match status" value="1"/>
</dbReference>
<dbReference type="PROSITE" id="PS51846">
    <property type="entry name" value="CNNM"/>
    <property type="match status" value="1"/>
</dbReference>
<gene>
    <name evidence="15" type="ORF">E2R59_04405</name>
</gene>
<evidence type="ECO:0000256" key="9">
    <source>
        <dbReference type="PROSITE-ProRule" id="PRU00703"/>
    </source>
</evidence>
<comment type="caution">
    <text evidence="15">The sequence shown here is derived from an EMBL/GenBank/DDBJ whole genome shotgun (WGS) entry which is preliminary data.</text>
</comment>